<gene>
    <name evidence="1" type="ORF">GCM10007890_36520</name>
</gene>
<protein>
    <submittedName>
        <fullName evidence="1">Uncharacterized protein</fullName>
    </submittedName>
</protein>
<keyword evidence="2" id="KW-1185">Reference proteome</keyword>
<evidence type="ECO:0000313" key="2">
    <source>
        <dbReference type="Proteomes" id="UP001157440"/>
    </source>
</evidence>
<dbReference type="Proteomes" id="UP001157440">
    <property type="component" value="Unassembled WGS sequence"/>
</dbReference>
<sequence>MEPCLSTPDLFHGRTRTETAALHAPELRYTAVKHVRAIVPPLYARDADGTGGPYTIRRIEYADSPLSETVTPEHPEGILEVWEILHPDDPDYCCGVLLKRRSPRTGKVLWCGWDGMDETEDERLGYAIWEIAFHSQQYGRSSTGWRKDRYPNPPPEF</sequence>
<accession>A0AA37TDI2</accession>
<organism evidence="1 2">
    <name type="scientific">Methylobacterium tardum</name>
    <dbReference type="NCBI Taxonomy" id="374432"/>
    <lineage>
        <taxon>Bacteria</taxon>
        <taxon>Pseudomonadati</taxon>
        <taxon>Pseudomonadota</taxon>
        <taxon>Alphaproteobacteria</taxon>
        <taxon>Hyphomicrobiales</taxon>
        <taxon>Methylobacteriaceae</taxon>
        <taxon>Methylobacterium</taxon>
    </lineage>
</organism>
<evidence type="ECO:0000313" key="1">
    <source>
        <dbReference type="EMBL" id="GLS71639.1"/>
    </source>
</evidence>
<dbReference type="EMBL" id="BSPL01000017">
    <property type="protein sequence ID" value="GLS71639.1"/>
    <property type="molecule type" value="Genomic_DNA"/>
</dbReference>
<name>A0AA37TDI2_9HYPH</name>
<reference evidence="2" key="1">
    <citation type="journal article" date="2019" name="Int. J. Syst. Evol. Microbiol.">
        <title>The Global Catalogue of Microorganisms (GCM) 10K type strain sequencing project: providing services to taxonomists for standard genome sequencing and annotation.</title>
        <authorList>
            <consortium name="The Broad Institute Genomics Platform"/>
            <consortium name="The Broad Institute Genome Sequencing Center for Infectious Disease"/>
            <person name="Wu L."/>
            <person name="Ma J."/>
        </authorList>
    </citation>
    <scope>NUCLEOTIDE SEQUENCE [LARGE SCALE GENOMIC DNA]</scope>
    <source>
        <strain evidence="2">NBRC 103632</strain>
    </source>
</reference>
<comment type="caution">
    <text evidence="1">The sequence shown here is derived from an EMBL/GenBank/DDBJ whole genome shotgun (WGS) entry which is preliminary data.</text>
</comment>
<dbReference type="AlphaFoldDB" id="A0AA37TDI2"/>
<proteinExistence type="predicted"/>